<dbReference type="InterPro" id="IPR017853">
    <property type="entry name" value="GH"/>
</dbReference>
<reference evidence="1 2" key="1">
    <citation type="submission" date="2019-02" db="EMBL/GenBank/DDBJ databases">
        <title>Draft genome sequences of novel Actinobacteria.</title>
        <authorList>
            <person name="Sahin N."/>
            <person name="Ay H."/>
            <person name="Saygin H."/>
        </authorList>
    </citation>
    <scope>NUCLEOTIDE SEQUENCE [LARGE SCALE GENOMIC DNA]</scope>
    <source>
        <strain evidence="1 2">8K307</strain>
    </source>
</reference>
<comment type="caution">
    <text evidence="1">The sequence shown here is derived from an EMBL/GenBank/DDBJ whole genome shotgun (WGS) entry which is preliminary data.</text>
</comment>
<name>A0A4R5AFU9_9ACTN</name>
<keyword evidence="2" id="KW-1185">Reference proteome</keyword>
<dbReference type="Gene3D" id="3.20.20.80">
    <property type="entry name" value="Glycosidases"/>
    <property type="match status" value="1"/>
</dbReference>
<gene>
    <name evidence="1" type="ORF">E1262_06570</name>
</gene>
<dbReference type="SUPFAM" id="SSF51445">
    <property type="entry name" value="(Trans)glycosidases"/>
    <property type="match status" value="1"/>
</dbReference>
<dbReference type="Proteomes" id="UP000295217">
    <property type="component" value="Unassembled WGS sequence"/>
</dbReference>
<proteinExistence type="predicted"/>
<dbReference type="RefSeq" id="WP_132102337.1">
    <property type="nucleotide sequence ID" value="NZ_SMLB01000006.1"/>
</dbReference>
<accession>A0A4R5AFU9</accession>
<evidence type="ECO:0000313" key="2">
    <source>
        <dbReference type="Proteomes" id="UP000295217"/>
    </source>
</evidence>
<sequence>MSRQASRTPRRSLTGYIEFYNEPDWLHHIQQVISGREPRVQPEELYQWYVPYYEAANVVNAELDASARIKVGGPTLASFDNEPWIATFLDGYAADINPDKRLDFVSWHAYGFFDRDNGYRFEQYKENPSVVATQRARLYAMLKERDITEHIPAFVTETGIYPGGLVDERNNMNDWLRQAAGVASLHYWYADQPMTIPFHWTVRHGTARRKDQLVTLRGEGETTPPDTFTPYGNLMVMQSMMKDTRVSATSDSLVNGQGVYAMASKDASGASVMVWNYQTFRGGETAFEATLDMTNLPADLRDGAVRKQVFLIDSQTSNYWANPATANLQRVDDQLLDLGASYSKVLQLDPNAIHLILLEPATKDHCKDGGWRDFEFRNQGQCVRFVTTGQDSRG</sequence>
<dbReference type="OrthoDB" id="3507058at2"/>
<evidence type="ECO:0000313" key="1">
    <source>
        <dbReference type="EMBL" id="TDD71271.1"/>
    </source>
</evidence>
<protein>
    <submittedName>
        <fullName evidence="1">Uncharacterized protein</fullName>
    </submittedName>
</protein>
<dbReference type="EMBL" id="SMLB01000006">
    <property type="protein sequence ID" value="TDD71271.1"/>
    <property type="molecule type" value="Genomic_DNA"/>
</dbReference>
<dbReference type="AlphaFoldDB" id="A0A4R5AFU9"/>
<organism evidence="1 2">
    <name type="scientific">Jiangella aurantiaca</name>
    <dbReference type="NCBI Taxonomy" id="2530373"/>
    <lineage>
        <taxon>Bacteria</taxon>
        <taxon>Bacillati</taxon>
        <taxon>Actinomycetota</taxon>
        <taxon>Actinomycetes</taxon>
        <taxon>Jiangellales</taxon>
        <taxon>Jiangellaceae</taxon>
        <taxon>Jiangella</taxon>
    </lineage>
</organism>